<dbReference type="PROSITE" id="PS50188">
    <property type="entry name" value="B302_SPRY"/>
    <property type="match status" value="1"/>
</dbReference>
<organism evidence="2 3">
    <name type="scientific">Sinanodonta woodiana</name>
    <name type="common">Chinese pond mussel</name>
    <name type="synonym">Anodonta woodiana</name>
    <dbReference type="NCBI Taxonomy" id="1069815"/>
    <lineage>
        <taxon>Eukaryota</taxon>
        <taxon>Metazoa</taxon>
        <taxon>Spiralia</taxon>
        <taxon>Lophotrochozoa</taxon>
        <taxon>Mollusca</taxon>
        <taxon>Bivalvia</taxon>
        <taxon>Autobranchia</taxon>
        <taxon>Heteroconchia</taxon>
        <taxon>Palaeoheterodonta</taxon>
        <taxon>Unionida</taxon>
        <taxon>Unionoidea</taxon>
        <taxon>Unionidae</taxon>
        <taxon>Unioninae</taxon>
        <taxon>Sinanodonta</taxon>
    </lineage>
</organism>
<feature type="domain" description="B30.2/SPRY" evidence="1">
    <location>
        <begin position="84"/>
        <end position="267"/>
    </location>
</feature>
<protein>
    <recommendedName>
        <fullName evidence="1">B30.2/SPRY domain-containing protein</fullName>
    </recommendedName>
</protein>
<dbReference type="InterPro" id="IPR050617">
    <property type="entry name" value="E3_ligase_FN3/SPRY"/>
</dbReference>
<dbReference type="InterPro" id="IPR013320">
    <property type="entry name" value="ConA-like_dom_sf"/>
</dbReference>
<dbReference type="Proteomes" id="UP001634394">
    <property type="component" value="Unassembled WGS sequence"/>
</dbReference>
<dbReference type="SUPFAM" id="SSF49899">
    <property type="entry name" value="Concanavalin A-like lectins/glucanases"/>
    <property type="match status" value="1"/>
</dbReference>
<dbReference type="CDD" id="cd12889">
    <property type="entry name" value="SPRY_PRY_TRIM67_9"/>
    <property type="match status" value="1"/>
</dbReference>
<evidence type="ECO:0000313" key="3">
    <source>
        <dbReference type="Proteomes" id="UP001634394"/>
    </source>
</evidence>
<proteinExistence type="predicted"/>
<dbReference type="InterPro" id="IPR001870">
    <property type="entry name" value="B30.2/SPRY"/>
</dbReference>
<name>A0ABD3WJD9_SINWO</name>
<dbReference type="Pfam" id="PF00622">
    <property type="entry name" value="SPRY"/>
    <property type="match status" value="1"/>
</dbReference>
<accession>A0ABD3WJD9</accession>
<dbReference type="EMBL" id="JBJQND010000006">
    <property type="protein sequence ID" value="KAL3873600.1"/>
    <property type="molecule type" value="Genomic_DNA"/>
</dbReference>
<gene>
    <name evidence="2" type="ORF">ACJMK2_036696</name>
</gene>
<dbReference type="InterPro" id="IPR003877">
    <property type="entry name" value="SPRY_dom"/>
</dbReference>
<reference evidence="2 3" key="1">
    <citation type="submission" date="2024-11" db="EMBL/GenBank/DDBJ databases">
        <title>Chromosome-level genome assembly of the freshwater bivalve Anodonta woodiana.</title>
        <authorList>
            <person name="Chen X."/>
        </authorList>
    </citation>
    <scope>NUCLEOTIDE SEQUENCE [LARGE SCALE GENOMIC DNA]</scope>
    <source>
        <strain evidence="2">MN2024</strain>
        <tissue evidence="2">Gills</tissue>
    </source>
</reference>
<comment type="caution">
    <text evidence="2">The sequence shown here is derived from an EMBL/GenBank/DDBJ whole genome shotgun (WGS) entry which is preliminary data.</text>
</comment>
<dbReference type="AlphaFoldDB" id="A0ABD3WJD9"/>
<dbReference type="PANTHER" id="PTHR24099">
    <property type="entry name" value="E3 UBIQUITIN-PROTEIN LIGASE TRIM36-RELATED"/>
    <property type="match status" value="1"/>
</dbReference>
<evidence type="ECO:0000313" key="2">
    <source>
        <dbReference type="EMBL" id="KAL3873600.1"/>
    </source>
</evidence>
<sequence>MILKFISSINNDPILPRIITLVSNKDECKRTENLMCAIKENINYSSLIRYHNMLDKDLIKLGFDDDDCDDHDMVTIPHGLTLGWSFPLQKRKNSSLLSRRRVAWFTFDPLSAPPDIIFTNNNLTATCNNFDHRVILGGVGFSKGIHYWEVQIDRYENNSDPAIGIARFDVDKFSMLGKEDKGWSMYIDDKRSWFLHHDEHSNRTEGGIHRGGVVGVLLDLDQHTLSYFVGDEPHGPIAFTDLHGVYFPAVSINRNVQVTIRTGLEPPIESDDDDEADV</sequence>
<dbReference type="FunFam" id="2.60.120.920:FF:000009">
    <property type="entry name" value="E3 ubiquitin-protein ligase TRIM9 isoform X1"/>
    <property type="match status" value="1"/>
</dbReference>
<keyword evidence="3" id="KW-1185">Reference proteome</keyword>
<evidence type="ECO:0000259" key="1">
    <source>
        <dbReference type="PROSITE" id="PS50188"/>
    </source>
</evidence>
<dbReference type="PANTHER" id="PTHR24099:SF15">
    <property type="entry name" value="E3 UBIQUITIN-PROTEIN LIGASE TRIM9"/>
    <property type="match status" value="1"/>
</dbReference>
<dbReference type="SMART" id="SM00449">
    <property type="entry name" value="SPRY"/>
    <property type="match status" value="1"/>
</dbReference>
<dbReference type="Gene3D" id="2.60.120.920">
    <property type="match status" value="1"/>
</dbReference>
<dbReference type="InterPro" id="IPR043136">
    <property type="entry name" value="B30.2/SPRY_sf"/>
</dbReference>